<feature type="domain" description="AMP-dependent synthetase/ligase" evidence="3">
    <location>
        <begin position="1"/>
        <end position="41"/>
    </location>
</feature>
<feature type="non-terminal residue" evidence="4">
    <location>
        <position position="1"/>
    </location>
</feature>
<gene>
    <name evidence="4" type="ORF">FF041_24830</name>
</gene>
<dbReference type="EMBL" id="VCLA01000167">
    <property type="protein sequence ID" value="MQT03301.1"/>
    <property type="molecule type" value="Genomic_DNA"/>
</dbReference>
<organism evidence="4 5">
    <name type="scientific">Streptomyces jumonjinensis</name>
    <dbReference type="NCBI Taxonomy" id="1945"/>
    <lineage>
        <taxon>Bacteria</taxon>
        <taxon>Bacillati</taxon>
        <taxon>Actinomycetota</taxon>
        <taxon>Actinomycetes</taxon>
        <taxon>Kitasatosporales</taxon>
        <taxon>Streptomycetaceae</taxon>
        <taxon>Streptomyces</taxon>
    </lineage>
</organism>
<keyword evidence="1" id="KW-0596">Phosphopantetheine</keyword>
<evidence type="ECO:0000313" key="5">
    <source>
        <dbReference type="Proteomes" id="UP000419138"/>
    </source>
</evidence>
<evidence type="ECO:0000256" key="1">
    <source>
        <dbReference type="ARBA" id="ARBA00022450"/>
    </source>
</evidence>
<protein>
    <submittedName>
        <fullName evidence="4">Amino acid adenylation domain-containing protein</fullName>
    </submittedName>
</protein>
<dbReference type="Proteomes" id="UP000419138">
    <property type="component" value="Unassembled WGS sequence"/>
</dbReference>
<dbReference type="PANTHER" id="PTHR44845:SF6">
    <property type="entry name" value="BETA-ALANINE-ACTIVATING ENZYME"/>
    <property type="match status" value="1"/>
</dbReference>
<evidence type="ECO:0000313" key="4">
    <source>
        <dbReference type="EMBL" id="MQT03301.1"/>
    </source>
</evidence>
<dbReference type="Gene3D" id="3.40.50.980">
    <property type="match status" value="1"/>
</dbReference>
<name>A0A646KN04_STRJU</name>
<proteinExistence type="predicted"/>
<feature type="non-terminal residue" evidence="4">
    <location>
        <position position="48"/>
    </location>
</feature>
<dbReference type="SUPFAM" id="SSF56801">
    <property type="entry name" value="Acetyl-CoA synthetase-like"/>
    <property type="match status" value="1"/>
</dbReference>
<comment type="caution">
    <text evidence="4">The sequence shown here is derived from an EMBL/GenBank/DDBJ whole genome shotgun (WGS) entry which is preliminary data.</text>
</comment>
<evidence type="ECO:0000259" key="3">
    <source>
        <dbReference type="Pfam" id="PF00501"/>
    </source>
</evidence>
<accession>A0A646KN04</accession>
<dbReference type="InterPro" id="IPR000873">
    <property type="entry name" value="AMP-dep_synth/lig_dom"/>
</dbReference>
<reference evidence="4 5" key="1">
    <citation type="submission" date="2019-05" db="EMBL/GenBank/DDBJ databases">
        <title>Comparative genomics and metabolomics analyses of clavulanic acid producing Streptomyces species provides insight into specialized metabolism and evolution of beta-lactam biosynthetic gene clusters.</title>
        <authorList>
            <person name="Moore M.A."/>
            <person name="Cruz-Morales P."/>
            <person name="Barona Gomez F."/>
            <person name="Kapil T."/>
        </authorList>
    </citation>
    <scope>NUCLEOTIDE SEQUENCE [LARGE SCALE GENOMIC DNA]</scope>
    <source>
        <strain evidence="4 5">NRRL 5741</strain>
    </source>
</reference>
<sequence length="48" mass="4907">DMVVAELAVWKAGAAFVPLDPEYPADRLAFMVADSGATVVLGLGSTLA</sequence>
<keyword evidence="2" id="KW-0597">Phosphoprotein</keyword>
<dbReference type="Pfam" id="PF00501">
    <property type="entry name" value="AMP-binding"/>
    <property type="match status" value="1"/>
</dbReference>
<dbReference type="AlphaFoldDB" id="A0A646KN04"/>
<dbReference type="PANTHER" id="PTHR44845">
    <property type="entry name" value="CARRIER DOMAIN-CONTAINING PROTEIN"/>
    <property type="match status" value="1"/>
</dbReference>
<dbReference type="OrthoDB" id="2472181at2"/>
<evidence type="ECO:0000256" key="2">
    <source>
        <dbReference type="ARBA" id="ARBA00022553"/>
    </source>
</evidence>
<keyword evidence="5" id="KW-1185">Reference proteome</keyword>